<name>A0A518JML1_9BACT</name>
<dbReference type="NCBIfam" id="TIGR04294">
    <property type="entry name" value="pre_pil_HX9DG"/>
    <property type="match status" value="1"/>
</dbReference>
<gene>
    <name evidence="2" type="primary">xcpT_4</name>
    <name evidence="2" type="ORF">Poly24_04830</name>
</gene>
<dbReference type="PROSITE" id="PS00409">
    <property type="entry name" value="PROKAR_NTER_METHYL"/>
    <property type="match status" value="1"/>
</dbReference>
<dbReference type="InterPro" id="IPR012902">
    <property type="entry name" value="N_methyl_site"/>
</dbReference>
<sequence length="331" mass="35447">MKKRNPQRSRGGFTLVELLVVIAIIGILVGLLLPAVQAAREAARRMQCGNNLKQIGLAMHNYHDTYRVFPSGCLDSNPATSTPVDAANNNNGLGWATCLLPFIEQSPLYDQIGSETGSFGRSWQDKNGDGTTNDPIDSSKVVVDAYVCPSDPMSGINSDKSNYGKSNYLAIAGHSAVQRTGSGADKPTQNGMFYENSKRSFRDVTDGTSNTMFVSERTTKNDRVGSLQCGGTDCNWAGGIWIGPRLNGSSVGWDTGVQLLDITNVGGGSLTYGLGRTTASWADDWSAKGCHPGGMQATLGDGSVRFITETIDLTIYRYLHTPQDGNVIGPY</sequence>
<evidence type="ECO:0000313" key="3">
    <source>
        <dbReference type="Proteomes" id="UP000315082"/>
    </source>
</evidence>
<dbReference type="Pfam" id="PF07963">
    <property type="entry name" value="N_methyl"/>
    <property type="match status" value="1"/>
</dbReference>
<protein>
    <submittedName>
        <fullName evidence="2">Type II secretion system protein G</fullName>
    </submittedName>
</protein>
<keyword evidence="3" id="KW-1185">Reference proteome</keyword>
<dbReference type="InterPro" id="IPR045584">
    <property type="entry name" value="Pilin-like"/>
</dbReference>
<dbReference type="InterPro" id="IPR011453">
    <property type="entry name" value="DUF1559"/>
</dbReference>
<dbReference type="Pfam" id="PF07596">
    <property type="entry name" value="SBP_bac_10"/>
    <property type="match status" value="1"/>
</dbReference>
<dbReference type="AlphaFoldDB" id="A0A518JML1"/>
<dbReference type="PANTHER" id="PTHR30093">
    <property type="entry name" value="GENERAL SECRETION PATHWAY PROTEIN G"/>
    <property type="match status" value="1"/>
</dbReference>
<evidence type="ECO:0000313" key="2">
    <source>
        <dbReference type="EMBL" id="QDV66795.1"/>
    </source>
</evidence>
<feature type="domain" description="DUF1559" evidence="1">
    <location>
        <begin position="37"/>
        <end position="313"/>
    </location>
</feature>
<dbReference type="NCBIfam" id="TIGR02532">
    <property type="entry name" value="IV_pilin_GFxxxE"/>
    <property type="match status" value="1"/>
</dbReference>
<dbReference type="EMBL" id="CP036348">
    <property type="protein sequence ID" value="QDV66795.1"/>
    <property type="molecule type" value="Genomic_DNA"/>
</dbReference>
<dbReference type="SUPFAM" id="SSF54523">
    <property type="entry name" value="Pili subunits"/>
    <property type="match status" value="1"/>
</dbReference>
<organism evidence="2 3">
    <name type="scientific">Rosistilla carotiformis</name>
    <dbReference type="NCBI Taxonomy" id="2528017"/>
    <lineage>
        <taxon>Bacteria</taxon>
        <taxon>Pseudomonadati</taxon>
        <taxon>Planctomycetota</taxon>
        <taxon>Planctomycetia</taxon>
        <taxon>Pirellulales</taxon>
        <taxon>Pirellulaceae</taxon>
        <taxon>Rosistilla</taxon>
    </lineage>
</organism>
<reference evidence="2 3" key="1">
    <citation type="submission" date="2019-02" db="EMBL/GenBank/DDBJ databases">
        <title>Deep-cultivation of Planctomycetes and their phenomic and genomic characterization uncovers novel biology.</title>
        <authorList>
            <person name="Wiegand S."/>
            <person name="Jogler M."/>
            <person name="Boedeker C."/>
            <person name="Pinto D."/>
            <person name="Vollmers J."/>
            <person name="Rivas-Marin E."/>
            <person name="Kohn T."/>
            <person name="Peeters S.H."/>
            <person name="Heuer A."/>
            <person name="Rast P."/>
            <person name="Oberbeckmann S."/>
            <person name="Bunk B."/>
            <person name="Jeske O."/>
            <person name="Meyerdierks A."/>
            <person name="Storesund J.E."/>
            <person name="Kallscheuer N."/>
            <person name="Luecker S."/>
            <person name="Lage O.M."/>
            <person name="Pohl T."/>
            <person name="Merkel B.J."/>
            <person name="Hornburger P."/>
            <person name="Mueller R.-W."/>
            <person name="Bruemmer F."/>
            <person name="Labrenz M."/>
            <person name="Spormann A.M."/>
            <person name="Op den Camp H."/>
            <person name="Overmann J."/>
            <person name="Amann R."/>
            <person name="Jetten M.S.M."/>
            <person name="Mascher T."/>
            <person name="Medema M.H."/>
            <person name="Devos D.P."/>
            <person name="Kaster A.-K."/>
            <person name="Ovreas L."/>
            <person name="Rohde M."/>
            <person name="Galperin M.Y."/>
            <person name="Jogler C."/>
        </authorList>
    </citation>
    <scope>NUCLEOTIDE SEQUENCE [LARGE SCALE GENOMIC DNA]</scope>
    <source>
        <strain evidence="2 3">Poly24</strain>
    </source>
</reference>
<dbReference type="Proteomes" id="UP000315082">
    <property type="component" value="Chromosome"/>
</dbReference>
<dbReference type="Gene3D" id="3.30.700.10">
    <property type="entry name" value="Glycoprotein, Type 4 Pilin"/>
    <property type="match status" value="1"/>
</dbReference>
<dbReference type="PANTHER" id="PTHR30093:SF2">
    <property type="entry name" value="TYPE II SECRETION SYSTEM PROTEIN H"/>
    <property type="match status" value="1"/>
</dbReference>
<accession>A0A518JML1</accession>
<dbReference type="RefSeq" id="WP_231753430.1">
    <property type="nucleotide sequence ID" value="NZ_CP036348.1"/>
</dbReference>
<dbReference type="InterPro" id="IPR027558">
    <property type="entry name" value="Pre_pil_HX9DG_C"/>
</dbReference>
<dbReference type="KEGG" id="rcf:Poly24_04830"/>
<evidence type="ECO:0000259" key="1">
    <source>
        <dbReference type="Pfam" id="PF07596"/>
    </source>
</evidence>
<proteinExistence type="predicted"/>